<dbReference type="InterPro" id="IPR013783">
    <property type="entry name" value="Ig-like_fold"/>
</dbReference>
<organism evidence="3 4">
    <name type="scientific">Candidatus Marithioploca araucensis</name>
    <dbReference type="NCBI Taxonomy" id="70273"/>
    <lineage>
        <taxon>Bacteria</taxon>
        <taxon>Pseudomonadati</taxon>
        <taxon>Pseudomonadota</taxon>
        <taxon>Gammaproteobacteria</taxon>
        <taxon>Thiotrichales</taxon>
        <taxon>Thiotrichaceae</taxon>
        <taxon>Candidatus Marithioploca</taxon>
    </lineage>
</organism>
<reference evidence="3" key="1">
    <citation type="submission" date="2023-06" db="EMBL/GenBank/DDBJ databases">
        <title>Uncultivated large filamentous bacteria from sulfidic sediments reveal new species and different genomic features in energy metabolism and defense.</title>
        <authorList>
            <person name="Fonseca A."/>
        </authorList>
    </citation>
    <scope>NUCLEOTIDE SEQUENCE</scope>
    <source>
        <strain evidence="3">HSG4</strain>
    </source>
</reference>
<dbReference type="Pfam" id="PF00041">
    <property type="entry name" value="fn3"/>
    <property type="match status" value="1"/>
</dbReference>
<feature type="non-terminal residue" evidence="3">
    <location>
        <position position="308"/>
    </location>
</feature>
<feature type="domain" description="Fibronectin type-III" evidence="2">
    <location>
        <begin position="161"/>
        <end position="251"/>
    </location>
</feature>
<dbReference type="InterPro" id="IPR036116">
    <property type="entry name" value="FN3_sf"/>
</dbReference>
<proteinExistence type="predicted"/>
<evidence type="ECO:0000313" key="3">
    <source>
        <dbReference type="EMBL" id="MDM8563570.1"/>
    </source>
</evidence>
<feature type="chain" id="PRO_5047295890" evidence="1">
    <location>
        <begin position="19"/>
        <end position="308"/>
    </location>
</feature>
<feature type="signal peptide" evidence="1">
    <location>
        <begin position="1"/>
        <end position="18"/>
    </location>
</feature>
<name>A0ABT7VVH2_9GAMM</name>
<dbReference type="Proteomes" id="UP001171945">
    <property type="component" value="Unassembled WGS sequence"/>
</dbReference>
<protein>
    <submittedName>
        <fullName evidence="3">Fibronectin type III domain-containing protein</fullName>
    </submittedName>
</protein>
<dbReference type="PROSITE" id="PS50853">
    <property type="entry name" value="FN3"/>
    <property type="match status" value="1"/>
</dbReference>
<comment type="caution">
    <text evidence="3">The sequence shown here is derived from an EMBL/GenBank/DDBJ whole genome shotgun (WGS) entry which is preliminary data.</text>
</comment>
<evidence type="ECO:0000259" key="2">
    <source>
        <dbReference type="PROSITE" id="PS50853"/>
    </source>
</evidence>
<keyword evidence="1" id="KW-0732">Signal</keyword>
<dbReference type="EMBL" id="JAUCGM010000721">
    <property type="protein sequence ID" value="MDM8563570.1"/>
    <property type="molecule type" value="Genomic_DNA"/>
</dbReference>
<keyword evidence="4" id="KW-1185">Reference proteome</keyword>
<dbReference type="Gene3D" id="2.60.40.10">
    <property type="entry name" value="Immunoglobulins"/>
    <property type="match status" value="2"/>
</dbReference>
<dbReference type="SMART" id="SM00060">
    <property type="entry name" value="FN3"/>
    <property type="match status" value="1"/>
</dbReference>
<accession>A0ABT7VVH2</accession>
<evidence type="ECO:0000256" key="1">
    <source>
        <dbReference type="SAM" id="SignalP"/>
    </source>
</evidence>
<dbReference type="SUPFAM" id="SSF49265">
    <property type="entry name" value="Fibronectin type III"/>
    <property type="match status" value="1"/>
</dbReference>
<gene>
    <name evidence="3" type="ORF">QUF54_09470</name>
</gene>
<dbReference type="CDD" id="cd00063">
    <property type="entry name" value="FN3"/>
    <property type="match status" value="1"/>
</dbReference>
<evidence type="ECO:0000313" key="4">
    <source>
        <dbReference type="Proteomes" id="UP001171945"/>
    </source>
</evidence>
<sequence>MKKLVFLLLLCLTQTVGATAELTFSPLKPTYHVGECVFLKLQENLQAASRFHRVDLWTAVKLPDDNLLFMTPLAFAPFSPNPQLFRKSLEATKRVHDILDFEVVEGLSGTYTFYAAYVKEGKNPMTDSFSVLQSNLAEVSTTLSDEPPLIPVVDCVSVLPAPSNPFAEAGDTSVVLSWEPVTDAASYVVYWQASDGSGASLSVTATSFMHEGLINGVSYSYWVTAMDTMGIEGITSITVAAIPKAGVTPPSAPTVLSAEAGNAQVVFTWQAVTGAASYTVYWQSAGGAVESRSVSGTVFTHNGLVNGT</sequence>
<dbReference type="InterPro" id="IPR003961">
    <property type="entry name" value="FN3_dom"/>
</dbReference>